<comment type="catalytic activity">
    <reaction evidence="16">
        <text>UDP-N-acetyl-alpha-D-muramate + NADP(+) = UDP-N-acetyl-3-O-(1-carboxyvinyl)-alpha-D-glucosamine + NADPH + H(+)</text>
        <dbReference type="Rhea" id="RHEA:12248"/>
        <dbReference type="ChEBI" id="CHEBI:15378"/>
        <dbReference type="ChEBI" id="CHEBI:57783"/>
        <dbReference type="ChEBI" id="CHEBI:58349"/>
        <dbReference type="ChEBI" id="CHEBI:68483"/>
        <dbReference type="ChEBI" id="CHEBI:70757"/>
        <dbReference type="EC" id="1.3.1.98"/>
    </reaction>
</comment>
<evidence type="ECO:0000256" key="3">
    <source>
        <dbReference type="ARBA" id="ARBA00004496"/>
    </source>
</evidence>
<dbReference type="HAMAP" id="MF_00037">
    <property type="entry name" value="MurB"/>
    <property type="match status" value="1"/>
</dbReference>
<keyword evidence="7" id="KW-0132">Cell division</keyword>
<dbReference type="GO" id="GO:0071555">
    <property type="term" value="P:cell wall organization"/>
    <property type="evidence" value="ECO:0007669"/>
    <property type="project" value="UniProtKB-KW"/>
</dbReference>
<evidence type="ECO:0000256" key="6">
    <source>
        <dbReference type="ARBA" id="ARBA00022490"/>
    </source>
</evidence>
<dbReference type="Gene3D" id="3.30.465.10">
    <property type="match status" value="1"/>
</dbReference>
<dbReference type="InterPro" id="IPR016166">
    <property type="entry name" value="FAD-bd_PCMH"/>
</dbReference>
<dbReference type="EC" id="1.3.1.98" evidence="5"/>
<evidence type="ECO:0000256" key="15">
    <source>
        <dbReference type="ARBA" id="ARBA00023316"/>
    </source>
</evidence>
<dbReference type="AlphaFoldDB" id="A0A3B1AGR8"/>
<evidence type="ECO:0000256" key="2">
    <source>
        <dbReference type="ARBA" id="ARBA00003921"/>
    </source>
</evidence>
<organism evidence="19">
    <name type="scientific">hydrothermal vent metagenome</name>
    <dbReference type="NCBI Taxonomy" id="652676"/>
    <lineage>
        <taxon>unclassified sequences</taxon>
        <taxon>metagenomes</taxon>
        <taxon>ecological metagenomes</taxon>
    </lineage>
</organism>
<dbReference type="InterPro" id="IPR003170">
    <property type="entry name" value="MurB"/>
</dbReference>
<evidence type="ECO:0000313" key="19">
    <source>
        <dbReference type="EMBL" id="VAW91836.1"/>
    </source>
</evidence>
<keyword evidence="15" id="KW-0961">Cell wall biogenesis/degradation</keyword>
<dbReference type="GO" id="GO:0008360">
    <property type="term" value="P:regulation of cell shape"/>
    <property type="evidence" value="ECO:0007669"/>
    <property type="project" value="UniProtKB-KW"/>
</dbReference>
<reference evidence="19" key="1">
    <citation type="submission" date="2018-06" db="EMBL/GenBank/DDBJ databases">
        <authorList>
            <person name="Zhirakovskaya E."/>
        </authorList>
    </citation>
    <scope>NUCLEOTIDE SEQUENCE</scope>
</reference>
<comment type="subcellular location">
    <subcellularLocation>
        <location evidence="3">Cytoplasm</location>
    </subcellularLocation>
</comment>
<dbReference type="PANTHER" id="PTHR21071:SF4">
    <property type="entry name" value="UDP-N-ACETYLENOLPYRUVOYLGLUCOSAMINE REDUCTASE"/>
    <property type="match status" value="1"/>
</dbReference>
<dbReference type="InterPro" id="IPR036635">
    <property type="entry name" value="MurB_C_sf"/>
</dbReference>
<feature type="domain" description="FAD-binding PCMH-type" evidence="18">
    <location>
        <begin position="31"/>
        <end position="203"/>
    </location>
</feature>
<dbReference type="GO" id="GO:0051301">
    <property type="term" value="P:cell division"/>
    <property type="evidence" value="ECO:0007669"/>
    <property type="project" value="UniProtKB-KW"/>
</dbReference>
<dbReference type="InterPro" id="IPR036318">
    <property type="entry name" value="FAD-bd_PCMH-like_sf"/>
</dbReference>
<comment type="function">
    <text evidence="2">Cell wall formation.</text>
</comment>
<gene>
    <name evidence="19" type="ORF">MNBD_GAMMA23-152</name>
</gene>
<dbReference type="Gene3D" id="3.90.78.10">
    <property type="entry name" value="UDP-N-acetylenolpyruvoylglucosamine reductase, C-terminal domain"/>
    <property type="match status" value="1"/>
</dbReference>
<keyword evidence="12" id="KW-0573">Peptidoglycan synthesis</keyword>
<evidence type="ECO:0000256" key="16">
    <source>
        <dbReference type="ARBA" id="ARBA00048914"/>
    </source>
</evidence>
<dbReference type="GO" id="GO:0005829">
    <property type="term" value="C:cytosol"/>
    <property type="evidence" value="ECO:0007669"/>
    <property type="project" value="TreeGrafter"/>
</dbReference>
<dbReference type="GO" id="GO:0008762">
    <property type="term" value="F:UDP-N-acetylmuramate dehydrogenase activity"/>
    <property type="evidence" value="ECO:0007669"/>
    <property type="project" value="UniProtKB-EC"/>
</dbReference>
<dbReference type="InterPro" id="IPR016169">
    <property type="entry name" value="FAD-bd_PCMH_sub2"/>
</dbReference>
<dbReference type="NCBIfam" id="TIGR00179">
    <property type="entry name" value="murB"/>
    <property type="match status" value="1"/>
</dbReference>
<accession>A0A3B1AGR8</accession>
<evidence type="ECO:0000259" key="18">
    <source>
        <dbReference type="PROSITE" id="PS51387"/>
    </source>
</evidence>
<keyword evidence="11" id="KW-0133">Cell shape</keyword>
<dbReference type="PANTHER" id="PTHR21071">
    <property type="entry name" value="UDP-N-ACETYLENOLPYRUVOYLGLUCOSAMINE REDUCTASE"/>
    <property type="match status" value="1"/>
</dbReference>
<keyword evidence="10" id="KW-0521">NADP</keyword>
<evidence type="ECO:0000256" key="1">
    <source>
        <dbReference type="ARBA" id="ARBA00001974"/>
    </source>
</evidence>
<dbReference type="NCBIfam" id="NF010480">
    <property type="entry name" value="PRK13905.1"/>
    <property type="match status" value="1"/>
</dbReference>
<evidence type="ECO:0000256" key="7">
    <source>
        <dbReference type="ARBA" id="ARBA00022618"/>
    </source>
</evidence>
<keyword evidence="14" id="KW-0131">Cell cycle</keyword>
<evidence type="ECO:0000256" key="12">
    <source>
        <dbReference type="ARBA" id="ARBA00022984"/>
    </source>
</evidence>
<dbReference type="PROSITE" id="PS51387">
    <property type="entry name" value="FAD_PCMH"/>
    <property type="match status" value="1"/>
</dbReference>
<dbReference type="Gene3D" id="3.30.43.10">
    <property type="entry name" value="Uridine Diphospho-n-acetylenolpyruvylglucosamine Reductase, domain 2"/>
    <property type="match status" value="1"/>
</dbReference>
<name>A0A3B1AGR8_9ZZZZ</name>
<evidence type="ECO:0000256" key="10">
    <source>
        <dbReference type="ARBA" id="ARBA00022857"/>
    </source>
</evidence>
<evidence type="ECO:0000256" key="17">
    <source>
        <dbReference type="SAM" id="MobiDB-lite"/>
    </source>
</evidence>
<feature type="region of interest" description="Disordered" evidence="17">
    <location>
        <begin position="205"/>
        <end position="231"/>
    </location>
</feature>
<evidence type="ECO:0000256" key="5">
    <source>
        <dbReference type="ARBA" id="ARBA00012518"/>
    </source>
</evidence>
<dbReference type="InterPro" id="IPR011601">
    <property type="entry name" value="MurB_C"/>
</dbReference>
<dbReference type="Pfam" id="PF01565">
    <property type="entry name" value="FAD_binding_4"/>
    <property type="match status" value="1"/>
</dbReference>
<comment type="pathway">
    <text evidence="4">Cell wall biogenesis; peptidoglycan biosynthesis.</text>
</comment>
<sequence length="311" mass="33806">MMQAMNMNQQKKLRGDILRNETMAKHTSWRTGGVASIFYTPVDLDDLSLFLSQQSENTQIIFVGLGSNLLVRDAGLDAVVICTSGVLNKIEARDDYCIYAETGVPSPKLAKVSAKQGLSGAEFLCGIPGTVGGALAMNAGAMSGDTWSIVKNITTIDQHGQIHNRSVSDFDIAYRSVKEKKSSDFKIGKNEWFIGATLQLQKGSREQSEQKIKSHLARRGATQPTQQPNAGSVFRNPIGDYAARLIESVGLKGYCIGGACVSEKHANFIINTGTATASDIESLINHVHQTVENEFKINLIREVRIIGTKSE</sequence>
<evidence type="ECO:0000256" key="13">
    <source>
        <dbReference type="ARBA" id="ARBA00023002"/>
    </source>
</evidence>
<keyword evidence="13 19" id="KW-0560">Oxidoreductase</keyword>
<dbReference type="Pfam" id="PF02873">
    <property type="entry name" value="MurB_C"/>
    <property type="match status" value="1"/>
</dbReference>
<dbReference type="SUPFAM" id="SSF56176">
    <property type="entry name" value="FAD-binding/transporter-associated domain-like"/>
    <property type="match status" value="1"/>
</dbReference>
<evidence type="ECO:0000256" key="11">
    <source>
        <dbReference type="ARBA" id="ARBA00022960"/>
    </source>
</evidence>
<evidence type="ECO:0000256" key="4">
    <source>
        <dbReference type="ARBA" id="ARBA00004752"/>
    </source>
</evidence>
<dbReference type="EMBL" id="UOFT01000016">
    <property type="protein sequence ID" value="VAW91836.1"/>
    <property type="molecule type" value="Genomic_DNA"/>
</dbReference>
<dbReference type="UniPathway" id="UPA00219"/>
<keyword evidence="6" id="KW-0963">Cytoplasm</keyword>
<dbReference type="InterPro" id="IPR006094">
    <property type="entry name" value="Oxid_FAD_bind_N"/>
</dbReference>
<keyword evidence="9" id="KW-0274">FAD</keyword>
<proteinExistence type="inferred from homology"/>
<protein>
    <recommendedName>
        <fullName evidence="5">UDP-N-acetylmuramate dehydrogenase</fullName>
        <ecNumber evidence="5">1.3.1.98</ecNumber>
    </recommendedName>
</protein>
<comment type="cofactor">
    <cofactor evidence="1">
        <name>FAD</name>
        <dbReference type="ChEBI" id="CHEBI:57692"/>
    </cofactor>
</comment>
<dbReference type="SUPFAM" id="SSF56194">
    <property type="entry name" value="Uridine diphospho-N-Acetylenolpyruvylglucosamine reductase, MurB, C-terminal domain"/>
    <property type="match status" value="1"/>
</dbReference>
<evidence type="ECO:0000256" key="9">
    <source>
        <dbReference type="ARBA" id="ARBA00022827"/>
    </source>
</evidence>
<dbReference type="InterPro" id="IPR016167">
    <property type="entry name" value="FAD-bd_PCMH_sub1"/>
</dbReference>
<evidence type="ECO:0000256" key="8">
    <source>
        <dbReference type="ARBA" id="ARBA00022630"/>
    </source>
</evidence>
<dbReference type="GO" id="GO:0071949">
    <property type="term" value="F:FAD binding"/>
    <property type="evidence" value="ECO:0007669"/>
    <property type="project" value="InterPro"/>
</dbReference>
<keyword evidence="8" id="KW-0285">Flavoprotein</keyword>
<evidence type="ECO:0000256" key="14">
    <source>
        <dbReference type="ARBA" id="ARBA00023306"/>
    </source>
</evidence>
<dbReference type="GO" id="GO:0009252">
    <property type="term" value="P:peptidoglycan biosynthetic process"/>
    <property type="evidence" value="ECO:0007669"/>
    <property type="project" value="UniProtKB-UniPathway"/>
</dbReference>